<proteinExistence type="predicted"/>
<keyword evidence="2" id="KW-1185">Reference proteome</keyword>
<protein>
    <submittedName>
        <fullName evidence="1">Uncharacterized protein</fullName>
    </submittedName>
</protein>
<name>A0ACC2KKQ2_PERAE</name>
<sequence>MQRRRRRIMVADLVANVFGDRASRALLPADVAPAAALGLTSTAAANATAPAAVDAATHAPTSPPNGNKKPSLASQPETLLAALPSLIDPPPELKPSIAEAVSFLSPKCSATKGEGKSKKACDAMLNTSQKSLRVIRNHNIKALHVRQNLYTIGFGFYCAGCGLLGITFFILITDICRC</sequence>
<comment type="caution">
    <text evidence="1">The sequence shown here is derived from an EMBL/GenBank/DDBJ whole genome shotgun (WGS) entry which is preliminary data.</text>
</comment>
<organism evidence="1 2">
    <name type="scientific">Persea americana</name>
    <name type="common">Avocado</name>
    <dbReference type="NCBI Taxonomy" id="3435"/>
    <lineage>
        <taxon>Eukaryota</taxon>
        <taxon>Viridiplantae</taxon>
        <taxon>Streptophyta</taxon>
        <taxon>Embryophyta</taxon>
        <taxon>Tracheophyta</taxon>
        <taxon>Spermatophyta</taxon>
        <taxon>Magnoliopsida</taxon>
        <taxon>Magnoliidae</taxon>
        <taxon>Laurales</taxon>
        <taxon>Lauraceae</taxon>
        <taxon>Persea</taxon>
    </lineage>
</organism>
<reference evidence="1 2" key="1">
    <citation type="journal article" date="2022" name="Hortic Res">
        <title>A haplotype resolved chromosomal level avocado genome allows analysis of novel avocado genes.</title>
        <authorList>
            <person name="Nath O."/>
            <person name="Fletcher S.J."/>
            <person name="Hayward A."/>
            <person name="Shaw L.M."/>
            <person name="Masouleh A.K."/>
            <person name="Furtado A."/>
            <person name="Henry R.J."/>
            <person name="Mitter N."/>
        </authorList>
    </citation>
    <scope>NUCLEOTIDE SEQUENCE [LARGE SCALE GENOMIC DNA]</scope>
    <source>
        <strain evidence="2">cv. Hass</strain>
    </source>
</reference>
<accession>A0ACC2KKQ2</accession>
<gene>
    <name evidence="1" type="ORF">MRB53_030230</name>
</gene>
<evidence type="ECO:0000313" key="1">
    <source>
        <dbReference type="EMBL" id="KAJ8621701.1"/>
    </source>
</evidence>
<dbReference type="Proteomes" id="UP001234297">
    <property type="component" value="Chromosome 10"/>
</dbReference>
<dbReference type="EMBL" id="CM056818">
    <property type="protein sequence ID" value="KAJ8621701.1"/>
    <property type="molecule type" value="Genomic_DNA"/>
</dbReference>
<evidence type="ECO:0000313" key="2">
    <source>
        <dbReference type="Proteomes" id="UP001234297"/>
    </source>
</evidence>